<dbReference type="PROSITE" id="PS00136">
    <property type="entry name" value="SUBTILASE_ASP"/>
    <property type="match status" value="1"/>
</dbReference>
<dbReference type="EMBL" id="LVYK01000026">
    <property type="protein sequence ID" value="RAS76667.1"/>
    <property type="molecule type" value="Genomic_DNA"/>
</dbReference>
<dbReference type="InterPro" id="IPR015500">
    <property type="entry name" value="Peptidase_S8_subtilisin-rel"/>
</dbReference>
<dbReference type="InterPro" id="IPR023827">
    <property type="entry name" value="Peptidase_S8_Asp-AS"/>
</dbReference>
<dbReference type="PROSITE" id="PS00137">
    <property type="entry name" value="SUBTILASE_HIS"/>
    <property type="match status" value="1"/>
</dbReference>
<evidence type="ECO:0000256" key="6">
    <source>
        <dbReference type="ARBA" id="ARBA00022723"/>
    </source>
</evidence>
<dbReference type="Pfam" id="PF00082">
    <property type="entry name" value="Peptidase_S8"/>
    <property type="match status" value="1"/>
</dbReference>
<dbReference type="GO" id="GO:0046872">
    <property type="term" value="F:metal ion binding"/>
    <property type="evidence" value="ECO:0007669"/>
    <property type="project" value="UniProtKB-KW"/>
</dbReference>
<dbReference type="AlphaFoldDB" id="A0AAX1Q841"/>
<keyword evidence="5 10" id="KW-0645">Protease</keyword>
<dbReference type="Proteomes" id="UP000250174">
    <property type="component" value="Unassembled WGS sequence"/>
</dbReference>
<evidence type="ECO:0000256" key="3">
    <source>
        <dbReference type="ARBA" id="ARBA00011073"/>
    </source>
</evidence>
<keyword evidence="13" id="KW-0614">Plasmid</keyword>
<evidence type="ECO:0000259" key="12">
    <source>
        <dbReference type="Pfam" id="PF00082"/>
    </source>
</evidence>
<keyword evidence="7 10" id="KW-0378">Hydrolase</keyword>
<name>A0AAX1Q841_9BACI</name>
<keyword evidence="6" id="KW-0479">Metal-binding</keyword>
<comment type="similarity">
    <text evidence="3 10 11">Belongs to the peptidase S8 family.</text>
</comment>
<comment type="subcellular location">
    <subcellularLocation>
        <location evidence="2">Secreted</location>
    </subcellularLocation>
</comment>
<feature type="active site" description="Charge relay system" evidence="10">
    <location>
        <position position="261"/>
    </location>
</feature>
<keyword evidence="8 10" id="KW-0720">Serine protease</keyword>
<dbReference type="InterPro" id="IPR036852">
    <property type="entry name" value="Peptidase_S8/S53_dom_sf"/>
</dbReference>
<reference evidence="13 14" key="1">
    <citation type="submission" date="2016-03" db="EMBL/GenBank/DDBJ databases">
        <title>Comparison of Bacillus endophyticus and B. anthracis characteristics using whole genome sequence analysis and microbiological techniques.</title>
        <authorList>
            <person name="Lekota K.E."/>
            <person name="Mafofo J."/>
            <person name="Rees J."/>
            <person name="Muchadeyi F.C."/>
            <person name="Madoroba E."/>
            <person name="Van Heerden H."/>
        </authorList>
    </citation>
    <scope>NUCLEOTIDE SEQUENCE [LARGE SCALE GENOMIC DNA]</scope>
    <source>
        <strain evidence="13 14">3631_10C</strain>
        <plasmid evidence="13">pBEH1</plasmid>
    </source>
</reference>
<evidence type="ECO:0000256" key="4">
    <source>
        <dbReference type="ARBA" id="ARBA00022525"/>
    </source>
</evidence>
<comment type="cofactor">
    <cofactor evidence="1">
        <name>Ca(2+)</name>
        <dbReference type="ChEBI" id="CHEBI:29108"/>
    </cofactor>
</comment>
<evidence type="ECO:0000256" key="5">
    <source>
        <dbReference type="ARBA" id="ARBA00022670"/>
    </source>
</evidence>
<evidence type="ECO:0000313" key="14">
    <source>
        <dbReference type="Proteomes" id="UP000250174"/>
    </source>
</evidence>
<gene>
    <name evidence="13" type="ORF">A3864_12655</name>
</gene>
<dbReference type="GO" id="GO:0006508">
    <property type="term" value="P:proteolysis"/>
    <property type="evidence" value="ECO:0007669"/>
    <property type="project" value="UniProtKB-KW"/>
</dbReference>
<dbReference type="GO" id="GO:0004252">
    <property type="term" value="F:serine-type endopeptidase activity"/>
    <property type="evidence" value="ECO:0007669"/>
    <property type="project" value="UniProtKB-UniRule"/>
</dbReference>
<dbReference type="InterPro" id="IPR034202">
    <property type="entry name" value="Subtilisin_Carlsberg-like"/>
</dbReference>
<dbReference type="RefSeq" id="WP_113765577.1">
    <property type="nucleotide sequence ID" value="NZ_LVYK01000026.1"/>
</dbReference>
<feature type="domain" description="Peptidase S8/S53" evidence="12">
    <location>
        <begin position="64"/>
        <end position="306"/>
    </location>
</feature>
<dbReference type="InterPro" id="IPR023828">
    <property type="entry name" value="Peptidase_S8_Ser-AS"/>
</dbReference>
<evidence type="ECO:0000256" key="1">
    <source>
        <dbReference type="ARBA" id="ARBA00001913"/>
    </source>
</evidence>
<geneLocation type="plasmid" evidence="13">
    <name>pBEH1</name>
</geneLocation>
<dbReference type="PANTHER" id="PTHR43806:SF11">
    <property type="entry name" value="CEREVISIN-RELATED"/>
    <property type="match status" value="1"/>
</dbReference>
<evidence type="ECO:0000256" key="9">
    <source>
        <dbReference type="ARBA" id="ARBA00022837"/>
    </source>
</evidence>
<evidence type="ECO:0000256" key="7">
    <source>
        <dbReference type="ARBA" id="ARBA00022801"/>
    </source>
</evidence>
<evidence type="ECO:0000256" key="11">
    <source>
        <dbReference type="RuleBase" id="RU003355"/>
    </source>
</evidence>
<dbReference type="GO" id="GO:0005576">
    <property type="term" value="C:extracellular region"/>
    <property type="evidence" value="ECO:0007669"/>
    <property type="project" value="UniProtKB-SubCell"/>
</dbReference>
<dbReference type="PANTHER" id="PTHR43806">
    <property type="entry name" value="PEPTIDASE S8"/>
    <property type="match status" value="1"/>
</dbReference>
<dbReference type="InterPro" id="IPR000209">
    <property type="entry name" value="Peptidase_S8/S53_dom"/>
</dbReference>
<feature type="active site" description="Charge relay system" evidence="10">
    <location>
        <position position="73"/>
    </location>
</feature>
<dbReference type="PROSITE" id="PS00138">
    <property type="entry name" value="SUBTILASE_SER"/>
    <property type="match status" value="1"/>
</dbReference>
<proteinExistence type="inferred from homology"/>
<sequence length="344" mass="37847">MNKLIFTLFTIFITIISFLQPCLDEHRVKATGILYENNHFLGPLNILDLLNENMYLSNGEVYKGNDVKVGVLDTGIDYKNKYLYVQKGVSTVSNGGDYMDYNGHGTHVAGIISSSANYKHKTIGIAPGVQLFAIKALGNEGEAKEKSIVAGVQWAIDHDIDILNMSIGSEVDSKSVREILDKAYKKGMFIVAPVGNSDYPEKSNITYPAKYNTVLAVGSVDNKLKKSFFSNMGPELDIVALGEEIYGPGLKDTYTYETGTSMASPYVAGVAAILLSANKDLTNDELKEILILSANYLGDKDKYGYGLIDLPKALNLALLNKKDIKLYNYRINLYKSTIVYRGIA</sequence>
<evidence type="ECO:0000256" key="8">
    <source>
        <dbReference type="ARBA" id="ARBA00022825"/>
    </source>
</evidence>
<organism evidence="13 14">
    <name type="scientific">Priestia endophytica</name>
    <dbReference type="NCBI Taxonomy" id="135735"/>
    <lineage>
        <taxon>Bacteria</taxon>
        <taxon>Bacillati</taxon>
        <taxon>Bacillota</taxon>
        <taxon>Bacilli</taxon>
        <taxon>Bacillales</taxon>
        <taxon>Bacillaceae</taxon>
        <taxon>Priestia</taxon>
    </lineage>
</organism>
<dbReference type="InterPro" id="IPR050131">
    <property type="entry name" value="Peptidase_S8_subtilisin-like"/>
</dbReference>
<dbReference type="CDD" id="cd07477">
    <property type="entry name" value="Peptidases_S8_Subtilisin_subset"/>
    <property type="match status" value="1"/>
</dbReference>
<evidence type="ECO:0000256" key="10">
    <source>
        <dbReference type="PROSITE-ProRule" id="PRU01240"/>
    </source>
</evidence>
<evidence type="ECO:0000256" key="2">
    <source>
        <dbReference type="ARBA" id="ARBA00004613"/>
    </source>
</evidence>
<feature type="active site" description="Charge relay system" evidence="10">
    <location>
        <position position="104"/>
    </location>
</feature>
<keyword evidence="9" id="KW-0106">Calcium</keyword>
<comment type="caution">
    <text evidence="13">The sequence shown here is derived from an EMBL/GenBank/DDBJ whole genome shotgun (WGS) entry which is preliminary data.</text>
</comment>
<protein>
    <recommendedName>
        <fullName evidence="12">Peptidase S8/S53 domain-containing protein</fullName>
    </recommendedName>
</protein>
<accession>A0AAX1Q841</accession>
<dbReference type="SUPFAM" id="SSF52743">
    <property type="entry name" value="Subtilisin-like"/>
    <property type="match status" value="1"/>
</dbReference>
<dbReference type="PROSITE" id="PS51892">
    <property type="entry name" value="SUBTILASE"/>
    <property type="match status" value="1"/>
</dbReference>
<dbReference type="Gene3D" id="3.40.50.200">
    <property type="entry name" value="Peptidase S8/S53 domain"/>
    <property type="match status" value="1"/>
</dbReference>
<dbReference type="InterPro" id="IPR022398">
    <property type="entry name" value="Peptidase_S8_His-AS"/>
</dbReference>
<keyword evidence="4" id="KW-0964">Secreted</keyword>
<dbReference type="PRINTS" id="PR00723">
    <property type="entry name" value="SUBTILISIN"/>
</dbReference>
<evidence type="ECO:0000313" key="13">
    <source>
        <dbReference type="EMBL" id="RAS76667.1"/>
    </source>
</evidence>